<evidence type="ECO:0000313" key="4">
    <source>
        <dbReference type="Proteomes" id="UP000198341"/>
    </source>
</evidence>
<reference evidence="3 4" key="1">
    <citation type="submission" date="2011-10" db="EMBL/GenBank/DDBJ databases">
        <authorList>
            <person name="Genoscope - CEA"/>
        </authorList>
    </citation>
    <scope>NUCLEOTIDE SEQUENCE [LARGE SCALE GENOMIC DNA]</scope>
    <source>
        <strain evidence="3 4">RCC 1105</strain>
    </source>
</reference>
<sequence>MSEPSFEAAVRTLEDMFPDLDPIVVRSVLDAKDGDMNETTTKLLAMSRSKRGGAEPSRGGGGNGYGDAPRSESMGGGGLGGGIDVGGGEEINPYSRDARHSSVYNSQPPPDDDDNFWGWLTGEENGRRVPASSANYATGITEDDDTFNWLANQANYYAGELSRNVKSMTDAIAEELLGPAEDEEGDEIEEEDDSVRGDGHVVAGGATLNASRRGKVKEEKPKMKPKKKKTPRELEEEDDPLGGFLELLGLEDEEDEEYVRRDSKKDK</sequence>
<keyword evidence="4" id="KW-1185">Reference proteome</keyword>
<dbReference type="KEGG" id="bpg:Bathy03g01400"/>
<dbReference type="InterPro" id="IPR009060">
    <property type="entry name" value="UBA-like_sf"/>
</dbReference>
<dbReference type="EMBL" id="FO082276">
    <property type="protein sequence ID" value="CCO15473.1"/>
    <property type="molecule type" value="Genomic_DNA"/>
</dbReference>
<feature type="domain" description="CUE" evidence="2">
    <location>
        <begin position="5"/>
        <end position="48"/>
    </location>
</feature>
<dbReference type="Gene3D" id="1.10.8.10">
    <property type="entry name" value="DNA helicase RuvA subunit, C-terminal domain"/>
    <property type="match status" value="1"/>
</dbReference>
<dbReference type="GO" id="GO:0043130">
    <property type="term" value="F:ubiquitin binding"/>
    <property type="evidence" value="ECO:0007669"/>
    <property type="project" value="InterPro"/>
</dbReference>
<name>K8F1U0_9CHLO</name>
<dbReference type="AlphaFoldDB" id="K8F1U0"/>
<feature type="region of interest" description="Disordered" evidence="1">
    <location>
        <begin position="33"/>
        <end position="130"/>
    </location>
</feature>
<dbReference type="SMART" id="SM00546">
    <property type="entry name" value="CUE"/>
    <property type="match status" value="1"/>
</dbReference>
<organism evidence="3 4">
    <name type="scientific">Bathycoccus prasinos</name>
    <dbReference type="NCBI Taxonomy" id="41875"/>
    <lineage>
        <taxon>Eukaryota</taxon>
        <taxon>Viridiplantae</taxon>
        <taxon>Chlorophyta</taxon>
        <taxon>Mamiellophyceae</taxon>
        <taxon>Mamiellales</taxon>
        <taxon>Bathycoccaceae</taxon>
        <taxon>Bathycoccus</taxon>
    </lineage>
</organism>
<dbReference type="OrthoDB" id="9942608at2759"/>
<feature type="compositionally biased region" description="Acidic residues" evidence="1">
    <location>
        <begin position="180"/>
        <end position="193"/>
    </location>
</feature>
<dbReference type="SUPFAM" id="SSF46934">
    <property type="entry name" value="UBA-like"/>
    <property type="match status" value="1"/>
</dbReference>
<evidence type="ECO:0000313" key="3">
    <source>
        <dbReference type="EMBL" id="CCO15473.1"/>
    </source>
</evidence>
<dbReference type="InterPro" id="IPR003892">
    <property type="entry name" value="CUE"/>
</dbReference>
<gene>
    <name evidence="3" type="ORF">Bathy03g01400</name>
</gene>
<feature type="region of interest" description="Disordered" evidence="1">
    <location>
        <begin position="177"/>
        <end position="267"/>
    </location>
</feature>
<dbReference type="GeneID" id="19016678"/>
<accession>K8F1U0</accession>
<dbReference type="PROSITE" id="PS51140">
    <property type="entry name" value="CUE"/>
    <property type="match status" value="1"/>
</dbReference>
<dbReference type="RefSeq" id="XP_007514036.1">
    <property type="nucleotide sequence ID" value="XM_007513974.1"/>
</dbReference>
<feature type="compositionally biased region" description="Gly residues" evidence="1">
    <location>
        <begin position="74"/>
        <end position="89"/>
    </location>
</feature>
<evidence type="ECO:0000259" key="2">
    <source>
        <dbReference type="PROSITE" id="PS51140"/>
    </source>
</evidence>
<dbReference type="Proteomes" id="UP000198341">
    <property type="component" value="Chromosome 3"/>
</dbReference>
<dbReference type="CDD" id="cd14279">
    <property type="entry name" value="CUE"/>
    <property type="match status" value="1"/>
</dbReference>
<dbReference type="Pfam" id="PF02845">
    <property type="entry name" value="CUE"/>
    <property type="match status" value="1"/>
</dbReference>
<feature type="compositionally biased region" description="Basic and acidic residues" evidence="1">
    <location>
        <begin position="258"/>
        <end position="267"/>
    </location>
</feature>
<evidence type="ECO:0000256" key="1">
    <source>
        <dbReference type="SAM" id="MobiDB-lite"/>
    </source>
</evidence>
<proteinExistence type="predicted"/>
<protein>
    <recommendedName>
        <fullName evidence="2">CUE domain-containing protein</fullName>
    </recommendedName>
</protein>